<dbReference type="EMBL" id="LAZR01037186">
    <property type="protein sequence ID" value="KKL22856.1"/>
    <property type="molecule type" value="Genomic_DNA"/>
</dbReference>
<reference evidence="1" key="1">
    <citation type="journal article" date="2015" name="Nature">
        <title>Complex archaea that bridge the gap between prokaryotes and eukaryotes.</title>
        <authorList>
            <person name="Spang A."/>
            <person name="Saw J.H."/>
            <person name="Jorgensen S.L."/>
            <person name="Zaremba-Niedzwiedzka K."/>
            <person name="Martijn J."/>
            <person name="Lind A.E."/>
            <person name="van Eijk R."/>
            <person name="Schleper C."/>
            <person name="Guy L."/>
            <person name="Ettema T.J."/>
        </authorList>
    </citation>
    <scope>NUCLEOTIDE SEQUENCE</scope>
</reference>
<accession>A0A0F9DYV4</accession>
<comment type="caution">
    <text evidence="1">The sequence shown here is derived from an EMBL/GenBank/DDBJ whole genome shotgun (WGS) entry which is preliminary data.</text>
</comment>
<sequence>MDEKELKIARLKASIERHKAYMIYWQTKILSGNDKSQSALNSLYAHVKFIDDCAEMILEIK</sequence>
<proteinExistence type="predicted"/>
<name>A0A0F9DYV4_9ZZZZ</name>
<dbReference type="AlphaFoldDB" id="A0A0F9DYV4"/>
<protein>
    <submittedName>
        <fullName evidence="1">Uncharacterized protein</fullName>
    </submittedName>
</protein>
<evidence type="ECO:0000313" key="1">
    <source>
        <dbReference type="EMBL" id="KKL22856.1"/>
    </source>
</evidence>
<gene>
    <name evidence="1" type="ORF">LCGC14_2431190</name>
</gene>
<organism evidence="1">
    <name type="scientific">marine sediment metagenome</name>
    <dbReference type="NCBI Taxonomy" id="412755"/>
    <lineage>
        <taxon>unclassified sequences</taxon>
        <taxon>metagenomes</taxon>
        <taxon>ecological metagenomes</taxon>
    </lineage>
</organism>